<dbReference type="InterPro" id="IPR036388">
    <property type="entry name" value="WH-like_DNA-bd_sf"/>
</dbReference>
<keyword evidence="1" id="KW-0805">Transcription regulation</keyword>
<gene>
    <name evidence="5" type="ORF">NCTC11694_06272</name>
</gene>
<keyword evidence="3" id="KW-0804">Transcription</keyword>
<reference evidence="5 6" key="1">
    <citation type="submission" date="2018-06" db="EMBL/GenBank/DDBJ databases">
        <authorList>
            <consortium name="Pathogen Informatics"/>
            <person name="Doyle S."/>
        </authorList>
    </citation>
    <scope>NUCLEOTIDE SEQUENCE [LARGE SCALE GENOMIC DNA]</scope>
    <source>
        <strain evidence="5 6">NCTC11694</strain>
    </source>
</reference>
<evidence type="ECO:0000256" key="1">
    <source>
        <dbReference type="ARBA" id="ARBA00023015"/>
    </source>
</evidence>
<comment type="caution">
    <text evidence="5">The sequence shown here is derived from an EMBL/GenBank/DDBJ whole genome shotgun (WGS) entry which is preliminary data.</text>
</comment>
<organism evidence="5 6">
    <name type="scientific">Klebsiella michiganensis</name>
    <dbReference type="NCBI Taxonomy" id="1134687"/>
    <lineage>
        <taxon>Bacteria</taxon>
        <taxon>Pseudomonadati</taxon>
        <taxon>Pseudomonadota</taxon>
        <taxon>Gammaproteobacteria</taxon>
        <taxon>Enterobacterales</taxon>
        <taxon>Enterobacteriaceae</taxon>
        <taxon>Klebsiella/Raoultella group</taxon>
        <taxon>Klebsiella</taxon>
    </lineage>
</organism>
<dbReference type="Pfam" id="PF00392">
    <property type="entry name" value="GntR"/>
    <property type="match status" value="1"/>
</dbReference>
<evidence type="ECO:0000256" key="2">
    <source>
        <dbReference type="ARBA" id="ARBA00023125"/>
    </source>
</evidence>
<dbReference type="AlphaFoldDB" id="A0A7H4MUC5"/>
<evidence type="ECO:0000313" key="6">
    <source>
        <dbReference type="Proteomes" id="UP000255050"/>
    </source>
</evidence>
<sequence>MIVGKTASEIFDSIRHLVQSGALKPGDVLPPVRELAGKLSLTAIPSLPPISDW</sequence>
<dbReference type="EMBL" id="UGJR01000005">
    <property type="protein sequence ID" value="STT03983.1"/>
    <property type="molecule type" value="Genomic_DNA"/>
</dbReference>
<feature type="domain" description="HTH gntR-type" evidence="4">
    <location>
        <begin position="7"/>
        <end position="41"/>
    </location>
</feature>
<evidence type="ECO:0000259" key="4">
    <source>
        <dbReference type="Pfam" id="PF00392"/>
    </source>
</evidence>
<protein>
    <submittedName>
        <fullName evidence="5">Transcriptional regulatory protein PtsJ</fullName>
    </submittedName>
</protein>
<evidence type="ECO:0000313" key="5">
    <source>
        <dbReference type="EMBL" id="STT03983.1"/>
    </source>
</evidence>
<dbReference type="Proteomes" id="UP000255050">
    <property type="component" value="Unassembled WGS sequence"/>
</dbReference>
<dbReference type="InterPro" id="IPR036390">
    <property type="entry name" value="WH_DNA-bd_sf"/>
</dbReference>
<dbReference type="GO" id="GO:0003677">
    <property type="term" value="F:DNA binding"/>
    <property type="evidence" value="ECO:0007669"/>
    <property type="project" value="UniProtKB-KW"/>
</dbReference>
<dbReference type="GO" id="GO:0003700">
    <property type="term" value="F:DNA-binding transcription factor activity"/>
    <property type="evidence" value="ECO:0007669"/>
    <property type="project" value="InterPro"/>
</dbReference>
<evidence type="ECO:0000256" key="3">
    <source>
        <dbReference type="ARBA" id="ARBA00023163"/>
    </source>
</evidence>
<dbReference type="Gene3D" id="1.10.10.10">
    <property type="entry name" value="Winged helix-like DNA-binding domain superfamily/Winged helix DNA-binding domain"/>
    <property type="match status" value="1"/>
</dbReference>
<dbReference type="SUPFAM" id="SSF46785">
    <property type="entry name" value="Winged helix' DNA-binding domain"/>
    <property type="match status" value="1"/>
</dbReference>
<name>A0A7H4MUC5_9ENTR</name>
<dbReference type="InterPro" id="IPR000524">
    <property type="entry name" value="Tscrpt_reg_HTH_GntR"/>
</dbReference>
<keyword evidence="2" id="KW-0238">DNA-binding</keyword>
<proteinExistence type="predicted"/>
<accession>A0A7H4MUC5</accession>